<dbReference type="EMBL" id="JABCKI010000249">
    <property type="protein sequence ID" value="KAG5651398.1"/>
    <property type="molecule type" value="Genomic_DNA"/>
</dbReference>
<organism evidence="8 9">
    <name type="scientific">Sphagnurus paluster</name>
    <dbReference type="NCBI Taxonomy" id="117069"/>
    <lineage>
        <taxon>Eukaryota</taxon>
        <taxon>Fungi</taxon>
        <taxon>Dikarya</taxon>
        <taxon>Basidiomycota</taxon>
        <taxon>Agaricomycotina</taxon>
        <taxon>Agaricomycetes</taxon>
        <taxon>Agaricomycetidae</taxon>
        <taxon>Agaricales</taxon>
        <taxon>Tricholomatineae</taxon>
        <taxon>Lyophyllaceae</taxon>
        <taxon>Sphagnurus</taxon>
    </lineage>
</organism>
<comment type="cofactor">
    <cofactor evidence="1">
        <name>heme</name>
        <dbReference type="ChEBI" id="CHEBI:30413"/>
    </cofactor>
</comment>
<evidence type="ECO:0000256" key="2">
    <source>
        <dbReference type="ARBA" id="ARBA00010617"/>
    </source>
</evidence>
<gene>
    <name evidence="8" type="ORF">H0H81_008780</name>
</gene>
<dbReference type="PANTHER" id="PTHR46300">
    <property type="entry name" value="P450, PUTATIVE (EUROFUNG)-RELATED-RELATED"/>
    <property type="match status" value="1"/>
</dbReference>
<evidence type="ECO:0000256" key="5">
    <source>
        <dbReference type="ARBA" id="ARBA00023002"/>
    </source>
</evidence>
<keyword evidence="3" id="KW-0349">Heme</keyword>
<reference evidence="8" key="2">
    <citation type="submission" date="2021-10" db="EMBL/GenBank/DDBJ databases">
        <title>Phylogenomics reveals ancestral predisposition of the termite-cultivated fungus Termitomyces towards a domesticated lifestyle.</title>
        <authorList>
            <person name="Auxier B."/>
            <person name="Grum-Grzhimaylo A."/>
            <person name="Cardenas M.E."/>
            <person name="Lodge J.D."/>
            <person name="Laessoe T."/>
            <person name="Pedersen O."/>
            <person name="Smith M.E."/>
            <person name="Kuyper T.W."/>
            <person name="Franco-Molano E.A."/>
            <person name="Baroni T.J."/>
            <person name="Aanen D.K."/>
        </authorList>
    </citation>
    <scope>NUCLEOTIDE SEQUENCE</scope>
    <source>
        <strain evidence="8">D49</strain>
    </source>
</reference>
<dbReference type="GO" id="GO:0004497">
    <property type="term" value="F:monooxygenase activity"/>
    <property type="evidence" value="ECO:0007669"/>
    <property type="project" value="UniProtKB-KW"/>
</dbReference>
<dbReference type="InterPro" id="IPR050364">
    <property type="entry name" value="Cytochrome_P450_fung"/>
</dbReference>
<evidence type="ECO:0000313" key="8">
    <source>
        <dbReference type="EMBL" id="KAG5651398.1"/>
    </source>
</evidence>
<keyword evidence="5" id="KW-0560">Oxidoreductase</keyword>
<dbReference type="InterPro" id="IPR036396">
    <property type="entry name" value="Cyt_P450_sf"/>
</dbReference>
<dbReference type="AlphaFoldDB" id="A0A9P7GJV5"/>
<comment type="caution">
    <text evidence="8">The sequence shown here is derived from an EMBL/GenBank/DDBJ whole genome shotgun (WGS) entry which is preliminary data.</text>
</comment>
<evidence type="ECO:0000256" key="1">
    <source>
        <dbReference type="ARBA" id="ARBA00001971"/>
    </source>
</evidence>
<evidence type="ECO:0000256" key="4">
    <source>
        <dbReference type="ARBA" id="ARBA00022723"/>
    </source>
</evidence>
<keyword evidence="6" id="KW-0408">Iron</keyword>
<dbReference type="PANTHER" id="PTHR46300:SF7">
    <property type="entry name" value="P450, PUTATIVE (EUROFUNG)-RELATED"/>
    <property type="match status" value="1"/>
</dbReference>
<protein>
    <submittedName>
        <fullName evidence="8">Uncharacterized protein</fullName>
    </submittedName>
</protein>
<dbReference type="SUPFAM" id="SSF48264">
    <property type="entry name" value="Cytochrome P450"/>
    <property type="match status" value="1"/>
</dbReference>
<dbReference type="GO" id="GO:0016705">
    <property type="term" value="F:oxidoreductase activity, acting on paired donors, with incorporation or reduction of molecular oxygen"/>
    <property type="evidence" value="ECO:0007669"/>
    <property type="project" value="InterPro"/>
</dbReference>
<dbReference type="OrthoDB" id="2789670at2759"/>
<accession>A0A9P7GJV5</accession>
<dbReference type="Proteomes" id="UP000717328">
    <property type="component" value="Unassembled WGS sequence"/>
</dbReference>
<keyword evidence="4" id="KW-0479">Metal-binding</keyword>
<evidence type="ECO:0000256" key="3">
    <source>
        <dbReference type="ARBA" id="ARBA00022617"/>
    </source>
</evidence>
<dbReference type="GO" id="GO:0020037">
    <property type="term" value="F:heme binding"/>
    <property type="evidence" value="ECO:0007669"/>
    <property type="project" value="InterPro"/>
</dbReference>
<proteinExistence type="inferred from homology"/>
<evidence type="ECO:0000313" key="9">
    <source>
        <dbReference type="Proteomes" id="UP000717328"/>
    </source>
</evidence>
<sequence length="212" mass="24189">MLHIFAYEDILSNVGFTYYGDRLKKLRKVLQKALHSGMLLESWSDLMDDESRRLCSALLSAPEHFRDAVETCVRDLFALFLLIVIPRNTRDLIVLFTYGHRPDTEYIKLTEVVTRQTGEALQPGRWLVNFIPALMWIPAWFPGAGFQAWALQAKNNFLKMSRTPFCALKEKLNEGEGGLSFVQRSLDDLPAEHNTEDEDIIMFAAGSLFSGK</sequence>
<comment type="similarity">
    <text evidence="2">Belongs to the cytochrome P450 family.</text>
</comment>
<reference evidence="8" key="1">
    <citation type="submission" date="2021-02" db="EMBL/GenBank/DDBJ databases">
        <authorList>
            <person name="Nieuwenhuis M."/>
            <person name="Van De Peppel L.J.J."/>
        </authorList>
    </citation>
    <scope>NUCLEOTIDE SEQUENCE</scope>
    <source>
        <strain evidence="8">D49</strain>
    </source>
</reference>
<name>A0A9P7GJV5_9AGAR</name>
<dbReference type="GO" id="GO:0005506">
    <property type="term" value="F:iron ion binding"/>
    <property type="evidence" value="ECO:0007669"/>
    <property type="project" value="InterPro"/>
</dbReference>
<evidence type="ECO:0000256" key="6">
    <source>
        <dbReference type="ARBA" id="ARBA00023004"/>
    </source>
</evidence>
<evidence type="ECO:0000256" key="7">
    <source>
        <dbReference type="ARBA" id="ARBA00023033"/>
    </source>
</evidence>
<keyword evidence="9" id="KW-1185">Reference proteome</keyword>
<dbReference type="Gene3D" id="1.10.630.10">
    <property type="entry name" value="Cytochrome P450"/>
    <property type="match status" value="1"/>
</dbReference>
<keyword evidence="7" id="KW-0503">Monooxygenase</keyword>